<dbReference type="AlphaFoldDB" id="A0A1I2HQZ3"/>
<sequence>MSGATDLDGCIERILENLDGVARTRIADEHRRWFAAAMLRNLYHLGLACAREPARRREASTRLAPVWRHFADEGMFELQWFAGRQASSALREAEGWPGPCRGRSALAFFIELADAALEFESLMVDLAALDEDLRELADREGYLRDEEIDAGVPPTHWWWWAPRGRGGAT</sequence>
<dbReference type="Proteomes" id="UP000199400">
    <property type="component" value="Unassembled WGS sequence"/>
</dbReference>
<reference evidence="2" key="1">
    <citation type="submission" date="2016-10" db="EMBL/GenBank/DDBJ databases">
        <authorList>
            <person name="Varghese N."/>
            <person name="Submissions S."/>
        </authorList>
    </citation>
    <scope>NUCLEOTIDE SEQUENCE [LARGE SCALE GENOMIC DNA]</scope>
    <source>
        <strain evidence="2">ATCC 25963</strain>
    </source>
</reference>
<keyword evidence="2" id="KW-1185">Reference proteome</keyword>
<evidence type="ECO:0000313" key="1">
    <source>
        <dbReference type="EMBL" id="SFF32269.1"/>
    </source>
</evidence>
<proteinExistence type="predicted"/>
<gene>
    <name evidence="1" type="ORF">SAMN02745121_08148</name>
</gene>
<dbReference type="EMBL" id="FOMX01000046">
    <property type="protein sequence ID" value="SFF32269.1"/>
    <property type="molecule type" value="Genomic_DNA"/>
</dbReference>
<protein>
    <submittedName>
        <fullName evidence="1">Uncharacterized protein</fullName>
    </submittedName>
</protein>
<dbReference type="STRING" id="54.SAMN02745121_08148"/>
<dbReference type="RefSeq" id="WP_096327629.1">
    <property type="nucleotide sequence ID" value="NZ_FOMX01000046.1"/>
</dbReference>
<organism evidence="1 2">
    <name type="scientific">Nannocystis exedens</name>
    <dbReference type="NCBI Taxonomy" id="54"/>
    <lineage>
        <taxon>Bacteria</taxon>
        <taxon>Pseudomonadati</taxon>
        <taxon>Myxococcota</taxon>
        <taxon>Polyangia</taxon>
        <taxon>Nannocystales</taxon>
        <taxon>Nannocystaceae</taxon>
        <taxon>Nannocystis</taxon>
    </lineage>
</organism>
<evidence type="ECO:0000313" key="2">
    <source>
        <dbReference type="Proteomes" id="UP000199400"/>
    </source>
</evidence>
<accession>A0A1I2HQZ3</accession>
<name>A0A1I2HQZ3_9BACT</name>